<dbReference type="EMBL" id="KV784433">
    <property type="protein sequence ID" value="OEU06024.1"/>
    <property type="molecule type" value="Genomic_DNA"/>
</dbReference>
<gene>
    <name evidence="3" type="ORF">FRACYDRAFT_273247</name>
</gene>
<feature type="domain" description="Adaptor protein ClpS core" evidence="2">
    <location>
        <begin position="99"/>
        <end position="163"/>
    </location>
</feature>
<dbReference type="GO" id="GO:0030163">
    <property type="term" value="P:protein catabolic process"/>
    <property type="evidence" value="ECO:0007669"/>
    <property type="project" value="InterPro"/>
</dbReference>
<name>A0A1E7EJF9_9STRA</name>
<organism evidence="3 4">
    <name type="scientific">Fragilariopsis cylindrus CCMP1102</name>
    <dbReference type="NCBI Taxonomy" id="635003"/>
    <lineage>
        <taxon>Eukaryota</taxon>
        <taxon>Sar</taxon>
        <taxon>Stramenopiles</taxon>
        <taxon>Ochrophyta</taxon>
        <taxon>Bacillariophyta</taxon>
        <taxon>Bacillariophyceae</taxon>
        <taxon>Bacillariophycidae</taxon>
        <taxon>Bacillariales</taxon>
        <taxon>Bacillariaceae</taxon>
        <taxon>Fragilariopsis</taxon>
    </lineage>
</organism>
<feature type="signal peptide" evidence="1">
    <location>
        <begin position="1"/>
        <end position="22"/>
    </location>
</feature>
<dbReference type="GO" id="GO:0006508">
    <property type="term" value="P:proteolysis"/>
    <property type="evidence" value="ECO:0007669"/>
    <property type="project" value="InterPro"/>
</dbReference>
<evidence type="ECO:0000313" key="3">
    <source>
        <dbReference type="EMBL" id="OEU06024.1"/>
    </source>
</evidence>
<reference evidence="3 4" key="1">
    <citation type="submission" date="2016-09" db="EMBL/GenBank/DDBJ databases">
        <title>Extensive genetic diversity and differential bi-allelic expression allows diatom success in the polar Southern Ocean.</title>
        <authorList>
            <consortium name="DOE Joint Genome Institute"/>
            <person name="Mock T."/>
            <person name="Otillar R.P."/>
            <person name="Strauss J."/>
            <person name="Dupont C."/>
            <person name="Frickenhaus S."/>
            <person name="Maumus F."/>
            <person name="Mcmullan M."/>
            <person name="Sanges R."/>
            <person name="Schmutz J."/>
            <person name="Toseland A."/>
            <person name="Valas R."/>
            <person name="Veluchamy A."/>
            <person name="Ward B.J."/>
            <person name="Allen A."/>
            <person name="Barry K."/>
            <person name="Falciatore A."/>
            <person name="Ferrante M."/>
            <person name="Fortunato A.E."/>
            <person name="Gloeckner G."/>
            <person name="Gruber A."/>
            <person name="Hipkin R."/>
            <person name="Janech M."/>
            <person name="Kroth P."/>
            <person name="Leese F."/>
            <person name="Lindquist E."/>
            <person name="Lyon B.R."/>
            <person name="Martin J."/>
            <person name="Mayer C."/>
            <person name="Parker M."/>
            <person name="Quesneville H."/>
            <person name="Raymond J."/>
            <person name="Uhlig C."/>
            <person name="Valentin K.U."/>
            <person name="Worden A.Z."/>
            <person name="Armbrust E.V."/>
            <person name="Bowler C."/>
            <person name="Green B."/>
            <person name="Moulton V."/>
            <person name="Van Oosterhout C."/>
            <person name="Grigoriev I."/>
        </authorList>
    </citation>
    <scope>NUCLEOTIDE SEQUENCE [LARGE SCALE GENOMIC DNA]</scope>
    <source>
        <strain evidence="3 4">CCMP1102</strain>
    </source>
</reference>
<dbReference type="InterPro" id="IPR003769">
    <property type="entry name" value="ClpS_core"/>
</dbReference>
<evidence type="ECO:0000256" key="1">
    <source>
        <dbReference type="SAM" id="SignalP"/>
    </source>
</evidence>
<keyword evidence="1" id="KW-0732">Signal</keyword>
<dbReference type="Proteomes" id="UP000095751">
    <property type="component" value="Unassembled WGS sequence"/>
</dbReference>
<accession>A0A1E7EJF9</accession>
<dbReference type="OrthoDB" id="2013930at2759"/>
<dbReference type="InterPro" id="IPR014719">
    <property type="entry name" value="Ribosomal_bL12_C/ClpS-like"/>
</dbReference>
<dbReference type="Pfam" id="PF02617">
    <property type="entry name" value="ClpS"/>
    <property type="match status" value="1"/>
</dbReference>
<proteinExistence type="predicted"/>
<dbReference type="KEGG" id="fcy:FRACYDRAFT_273247"/>
<evidence type="ECO:0000313" key="4">
    <source>
        <dbReference type="Proteomes" id="UP000095751"/>
    </source>
</evidence>
<dbReference type="PANTHER" id="PTHR33473">
    <property type="entry name" value="ATP-DEPENDENT CLP PROTEASE ADAPTER PROTEIN CLPS1, CHLOROPLASTIC"/>
    <property type="match status" value="1"/>
</dbReference>
<dbReference type="AlphaFoldDB" id="A0A1E7EJF9"/>
<dbReference type="InParanoid" id="A0A1E7EJF9"/>
<protein>
    <submittedName>
        <fullName evidence="3">ClpS-domain-containing protein</fullName>
    </submittedName>
</protein>
<sequence length="176" mass="19417">MVSNLWLTVLSVVTIFLGLCVDESFSFFATPTSTSNHHHITRRATTTATTTLLAPSWSSSSSSSLASTVIDSPTITEDDIVIEIVKDSDTKSEEKNGKDGWEIRLFNDPMNHRTFVAKCLNEICGKSDSESYQIMMQAHKSGMGIVGRYAYEIAELYYGSLKAEGLTVDMVQVDDE</sequence>
<dbReference type="InterPro" id="IPR022935">
    <property type="entry name" value="ClpS"/>
</dbReference>
<dbReference type="PANTHER" id="PTHR33473:SF17">
    <property type="entry name" value="ATP-DEPENDENT CLP PROTEASE ADAPTER PROTEIN CLPS1, CHLOROPLASTIC"/>
    <property type="match status" value="1"/>
</dbReference>
<dbReference type="Gene3D" id="3.30.1390.10">
    <property type="match status" value="1"/>
</dbReference>
<keyword evidence="4" id="KW-1185">Reference proteome</keyword>
<feature type="chain" id="PRO_5009191933" evidence="1">
    <location>
        <begin position="23"/>
        <end position="176"/>
    </location>
</feature>
<dbReference type="SUPFAM" id="SSF54736">
    <property type="entry name" value="ClpS-like"/>
    <property type="match status" value="1"/>
</dbReference>
<evidence type="ECO:0000259" key="2">
    <source>
        <dbReference type="Pfam" id="PF02617"/>
    </source>
</evidence>